<keyword evidence="1" id="KW-1133">Transmembrane helix</keyword>
<keyword evidence="1" id="KW-0812">Transmembrane</keyword>
<sequence>MSCDWGCGPVNELWTKARDKLRPLRARIRRNVPRGLRIFVGLLLIAGGVLGFLPILGFWMIPLGVMVAAMDVQLFRRWWRRRAQPPGKPDQK</sequence>
<gene>
    <name evidence="2" type="ORF">C6Y53_01015</name>
</gene>
<organism evidence="2 3">
    <name type="scientific">Pukyongiella litopenaei</name>
    <dbReference type="NCBI Taxonomy" id="2605946"/>
    <lineage>
        <taxon>Bacteria</taxon>
        <taxon>Pseudomonadati</taxon>
        <taxon>Pseudomonadota</taxon>
        <taxon>Alphaproteobacteria</taxon>
        <taxon>Rhodobacterales</taxon>
        <taxon>Paracoccaceae</taxon>
        <taxon>Pukyongiella</taxon>
    </lineage>
</organism>
<feature type="transmembrane region" description="Helical" evidence="1">
    <location>
        <begin position="35"/>
        <end position="53"/>
    </location>
</feature>
<evidence type="ECO:0000256" key="1">
    <source>
        <dbReference type="SAM" id="Phobius"/>
    </source>
</evidence>
<accession>A0A2S0MKK9</accession>
<dbReference type="EMBL" id="CP027665">
    <property type="protein sequence ID" value="AVO36425.1"/>
    <property type="molecule type" value="Genomic_DNA"/>
</dbReference>
<reference evidence="3" key="1">
    <citation type="submission" date="2018-03" db="EMBL/GenBank/DDBJ databases">
        <title>Genomic analysis of the strain SH-1 isolated from shrimp intestine.</title>
        <authorList>
            <person name="Kim Y.-S."/>
            <person name="Kim S.-E."/>
            <person name="Kim K.-H."/>
        </authorList>
    </citation>
    <scope>NUCLEOTIDE SEQUENCE [LARGE SCALE GENOMIC DNA]</scope>
    <source>
        <strain evidence="3">SH-1</strain>
    </source>
</reference>
<dbReference type="AlphaFoldDB" id="A0A2S0MKK9"/>
<evidence type="ECO:0000313" key="3">
    <source>
        <dbReference type="Proteomes" id="UP000237655"/>
    </source>
</evidence>
<proteinExistence type="predicted"/>
<name>A0A2S0MKK9_9RHOB</name>
<protein>
    <recommendedName>
        <fullName evidence="4">Transmembrane protein (PGPGW)</fullName>
    </recommendedName>
</protein>
<keyword evidence="3" id="KW-1185">Reference proteome</keyword>
<dbReference type="Proteomes" id="UP000237655">
    <property type="component" value="Chromosome"/>
</dbReference>
<keyword evidence="1" id="KW-0472">Membrane</keyword>
<evidence type="ECO:0008006" key="4">
    <source>
        <dbReference type="Google" id="ProtNLM"/>
    </source>
</evidence>
<evidence type="ECO:0000313" key="2">
    <source>
        <dbReference type="EMBL" id="AVO36425.1"/>
    </source>
</evidence>
<dbReference type="KEGG" id="thas:C6Y53_01015"/>